<keyword evidence="6" id="KW-1185">Reference proteome</keyword>
<feature type="region of interest" description="Disordered" evidence="3">
    <location>
        <begin position="1"/>
        <end position="56"/>
    </location>
</feature>
<evidence type="ECO:0000313" key="5">
    <source>
        <dbReference type="EMBL" id="GMH16014.1"/>
    </source>
</evidence>
<dbReference type="EMBL" id="BSYO01000016">
    <property type="protein sequence ID" value="GMH16014.1"/>
    <property type="molecule type" value="Genomic_DNA"/>
</dbReference>
<proteinExistence type="inferred from homology"/>
<comment type="similarity">
    <text evidence="2">Belongs to the MscS (TC 1.A.23) family.</text>
</comment>
<feature type="transmembrane region" description="Helical" evidence="4">
    <location>
        <begin position="211"/>
        <end position="229"/>
    </location>
</feature>
<dbReference type="InterPro" id="IPR016688">
    <property type="entry name" value="MscS-like_plants/fungi"/>
</dbReference>
<protein>
    <submittedName>
        <fullName evidence="5">Uncharacterized protein</fullName>
    </submittedName>
</protein>
<comment type="subcellular location">
    <subcellularLocation>
        <location evidence="1">Membrane</location>
        <topology evidence="1">Multi-pass membrane protein</topology>
    </subcellularLocation>
</comment>
<keyword evidence="4" id="KW-0472">Membrane</keyword>
<feature type="transmembrane region" description="Helical" evidence="4">
    <location>
        <begin position="125"/>
        <end position="146"/>
    </location>
</feature>
<dbReference type="GO" id="GO:0008381">
    <property type="term" value="F:mechanosensitive monoatomic ion channel activity"/>
    <property type="evidence" value="ECO:0007669"/>
    <property type="project" value="TreeGrafter"/>
</dbReference>
<accession>A0AAD3SSF6</accession>
<feature type="compositionally biased region" description="Polar residues" evidence="3">
    <location>
        <begin position="8"/>
        <end position="20"/>
    </location>
</feature>
<organism evidence="5 6">
    <name type="scientific">Nepenthes gracilis</name>
    <name type="common">Slender pitcher plant</name>
    <dbReference type="NCBI Taxonomy" id="150966"/>
    <lineage>
        <taxon>Eukaryota</taxon>
        <taxon>Viridiplantae</taxon>
        <taxon>Streptophyta</taxon>
        <taxon>Embryophyta</taxon>
        <taxon>Tracheophyta</taxon>
        <taxon>Spermatophyta</taxon>
        <taxon>Magnoliopsida</taxon>
        <taxon>eudicotyledons</taxon>
        <taxon>Gunneridae</taxon>
        <taxon>Pentapetalae</taxon>
        <taxon>Caryophyllales</taxon>
        <taxon>Nepenthaceae</taxon>
        <taxon>Nepenthes</taxon>
    </lineage>
</organism>
<evidence type="ECO:0000256" key="4">
    <source>
        <dbReference type="SAM" id="Phobius"/>
    </source>
</evidence>
<keyword evidence="4" id="KW-1133">Transmembrane helix</keyword>
<feature type="transmembrane region" description="Helical" evidence="4">
    <location>
        <begin position="65"/>
        <end position="89"/>
    </location>
</feature>
<reference evidence="5" key="1">
    <citation type="submission" date="2023-05" db="EMBL/GenBank/DDBJ databases">
        <title>Nepenthes gracilis genome sequencing.</title>
        <authorList>
            <person name="Fukushima K."/>
        </authorList>
    </citation>
    <scope>NUCLEOTIDE SEQUENCE</scope>
    <source>
        <strain evidence="5">SING2019-196</strain>
    </source>
</reference>
<name>A0AAD3SSF6_NEPGR</name>
<dbReference type="GO" id="GO:0050982">
    <property type="term" value="P:detection of mechanical stimulus"/>
    <property type="evidence" value="ECO:0007669"/>
    <property type="project" value="TreeGrafter"/>
</dbReference>
<gene>
    <name evidence="5" type="ORF">Nepgr_017855</name>
</gene>
<dbReference type="AlphaFoldDB" id="A0AAD3SSF6"/>
<evidence type="ECO:0000313" key="6">
    <source>
        <dbReference type="Proteomes" id="UP001279734"/>
    </source>
</evidence>
<keyword evidence="4" id="KW-0812">Transmembrane</keyword>
<dbReference type="PANTHER" id="PTHR31618">
    <property type="entry name" value="MECHANOSENSITIVE ION CHANNEL PROTEIN 5"/>
    <property type="match status" value="1"/>
</dbReference>
<dbReference type="GO" id="GO:0005886">
    <property type="term" value="C:plasma membrane"/>
    <property type="evidence" value="ECO:0007669"/>
    <property type="project" value="TreeGrafter"/>
</dbReference>
<sequence length="236" mass="26575">MGDDRELQQTSIPMPDNESSQPPPPTAADLAPENVPNASPSEHPGGDTPPPQADRESPLLNAGQIILLVLALIIFIPLYLIFALGVYLVCNKDVSDLSTSGGVPTEEKPSFHQRVREFEGTAVQAAKLAAVVHSRVVILLMIWLLINLRVRSLRKKIILGSELWKWTLLIVIIFCGYSVISISTRLVLHYFTKAYEKRKSAVYYAKGLRRSVNFILLWILFVLTWHFYFRSHKGLR</sequence>
<feature type="transmembrane region" description="Helical" evidence="4">
    <location>
        <begin position="166"/>
        <end position="191"/>
    </location>
</feature>
<dbReference type="GO" id="GO:0006820">
    <property type="term" value="P:monoatomic anion transport"/>
    <property type="evidence" value="ECO:0007669"/>
    <property type="project" value="TreeGrafter"/>
</dbReference>
<comment type="caution">
    <text evidence="5">The sequence shown here is derived from an EMBL/GenBank/DDBJ whole genome shotgun (WGS) entry which is preliminary data.</text>
</comment>
<evidence type="ECO:0000256" key="1">
    <source>
        <dbReference type="ARBA" id="ARBA00004141"/>
    </source>
</evidence>
<dbReference type="Proteomes" id="UP001279734">
    <property type="component" value="Unassembled WGS sequence"/>
</dbReference>
<evidence type="ECO:0000256" key="2">
    <source>
        <dbReference type="ARBA" id="ARBA00008017"/>
    </source>
</evidence>
<evidence type="ECO:0000256" key="3">
    <source>
        <dbReference type="SAM" id="MobiDB-lite"/>
    </source>
</evidence>
<dbReference type="PANTHER" id="PTHR31618:SF7">
    <property type="entry name" value="MECHANOSENSITIVE ION CHANNEL PROTEIN"/>
    <property type="match status" value="1"/>
</dbReference>